<evidence type="ECO:0000313" key="3">
    <source>
        <dbReference type="Proteomes" id="UP001596233"/>
    </source>
</evidence>
<protein>
    <submittedName>
        <fullName evidence="2">Uncharacterized protein</fullName>
    </submittedName>
</protein>
<name>A0ABW1VB64_9BACL</name>
<keyword evidence="3" id="KW-1185">Reference proteome</keyword>
<dbReference type="EMBL" id="JBHSTE010000007">
    <property type="protein sequence ID" value="MFC6334745.1"/>
    <property type="molecule type" value="Genomic_DNA"/>
</dbReference>
<keyword evidence="1" id="KW-0472">Membrane</keyword>
<reference evidence="3" key="1">
    <citation type="journal article" date="2019" name="Int. J. Syst. Evol. Microbiol.">
        <title>The Global Catalogue of Microorganisms (GCM) 10K type strain sequencing project: providing services to taxonomists for standard genome sequencing and annotation.</title>
        <authorList>
            <consortium name="The Broad Institute Genomics Platform"/>
            <consortium name="The Broad Institute Genome Sequencing Center for Infectious Disease"/>
            <person name="Wu L."/>
            <person name="Ma J."/>
        </authorList>
    </citation>
    <scope>NUCLEOTIDE SEQUENCE [LARGE SCALE GENOMIC DNA]</scope>
    <source>
        <strain evidence="3">PCU 280</strain>
    </source>
</reference>
<dbReference type="RefSeq" id="WP_379237581.1">
    <property type="nucleotide sequence ID" value="NZ_JBHSTE010000007.1"/>
</dbReference>
<keyword evidence="1" id="KW-1133">Transmembrane helix</keyword>
<organism evidence="2 3">
    <name type="scientific">Paenibacillus septentrionalis</name>
    <dbReference type="NCBI Taxonomy" id="429342"/>
    <lineage>
        <taxon>Bacteria</taxon>
        <taxon>Bacillati</taxon>
        <taxon>Bacillota</taxon>
        <taxon>Bacilli</taxon>
        <taxon>Bacillales</taxon>
        <taxon>Paenibacillaceae</taxon>
        <taxon>Paenibacillus</taxon>
    </lineage>
</organism>
<proteinExistence type="predicted"/>
<gene>
    <name evidence="2" type="ORF">ACFP56_19100</name>
</gene>
<comment type="caution">
    <text evidence="2">The sequence shown here is derived from an EMBL/GenBank/DDBJ whole genome shotgun (WGS) entry which is preliminary data.</text>
</comment>
<feature type="transmembrane region" description="Helical" evidence="1">
    <location>
        <begin position="38"/>
        <end position="54"/>
    </location>
</feature>
<dbReference type="Proteomes" id="UP001596233">
    <property type="component" value="Unassembled WGS sequence"/>
</dbReference>
<keyword evidence="1" id="KW-0812">Transmembrane</keyword>
<evidence type="ECO:0000313" key="2">
    <source>
        <dbReference type="EMBL" id="MFC6334745.1"/>
    </source>
</evidence>
<sequence length="65" mass="7235">MLNRSLWSLGLALTIIMGGGALIRLARGEEVYIEQWMGAAAGITVLILQSMRLTRSTHKRDNKHN</sequence>
<accession>A0ABW1VB64</accession>
<evidence type="ECO:0000256" key="1">
    <source>
        <dbReference type="SAM" id="Phobius"/>
    </source>
</evidence>